<protein>
    <submittedName>
        <fullName evidence="2">Uncharacterized protein</fullName>
    </submittedName>
</protein>
<dbReference type="HOGENOM" id="CLU_220439_0_0_0"/>
<dbReference type="AlphaFoldDB" id="F0RLY4"/>
<keyword evidence="1" id="KW-0472">Membrane</keyword>
<organism evidence="2 3">
    <name type="scientific">Deinococcus proteolyticus (strain ATCC 35074 / DSM 20540 / JCM 6276 / NBRC 101906 / NCIMB 13154 / VKM Ac-1939 / CCM 2703 / MRP)</name>
    <dbReference type="NCBI Taxonomy" id="693977"/>
    <lineage>
        <taxon>Bacteria</taxon>
        <taxon>Thermotogati</taxon>
        <taxon>Deinococcota</taxon>
        <taxon>Deinococci</taxon>
        <taxon>Deinococcales</taxon>
        <taxon>Deinococcaceae</taxon>
        <taxon>Deinococcus</taxon>
    </lineage>
</organism>
<evidence type="ECO:0000256" key="1">
    <source>
        <dbReference type="SAM" id="Phobius"/>
    </source>
</evidence>
<keyword evidence="3" id="KW-1185">Reference proteome</keyword>
<name>F0RLY4_DEIPM</name>
<accession>F0RLY4</accession>
<dbReference type="Proteomes" id="UP000007718">
    <property type="component" value="Chromosome"/>
</dbReference>
<dbReference type="EMBL" id="CP002536">
    <property type="protein sequence ID" value="ADY26994.1"/>
    <property type="molecule type" value="Genomic_DNA"/>
</dbReference>
<reference evidence="3" key="1">
    <citation type="submission" date="2011-02" db="EMBL/GenBank/DDBJ databases">
        <title>The complete sequence of chromosome of Deinococcus proteolyticus DSM 20540.</title>
        <authorList>
            <consortium name="US DOE Joint Genome Institute (JGI-PGF)"/>
            <person name="Lucas S."/>
            <person name="Copeland A."/>
            <person name="Lapidus A."/>
            <person name="Bruce D."/>
            <person name="Goodwin L."/>
            <person name="Pitluck S."/>
            <person name="Kyrpides N."/>
            <person name="Mavromatis K."/>
            <person name="Pagani I."/>
            <person name="Ivanova N."/>
            <person name="Ovchinnikova G."/>
            <person name="Zeytun A."/>
            <person name="Detter J.C."/>
            <person name="Han C."/>
            <person name="Land M."/>
            <person name="Hauser L."/>
            <person name="Markowitz V."/>
            <person name="Cheng J.-F."/>
            <person name="Hugenholtz P."/>
            <person name="Woyke T."/>
            <person name="Wu D."/>
            <person name="Pukall R."/>
            <person name="Steenblock K."/>
            <person name="Brambilla E."/>
            <person name="Klenk H.-P."/>
            <person name="Eisen J.A."/>
        </authorList>
    </citation>
    <scope>NUCLEOTIDE SEQUENCE [LARGE SCALE GENOMIC DNA]</scope>
    <source>
        <strain evidence="3">ATCC 35074 / DSM 20540 / JCM 6276 / NBRC 101906 / NCIMB 13154 / VKM Ac-1939 / CCM 2703 / MRP</strain>
    </source>
</reference>
<gene>
    <name evidence="2" type="ordered locus">Deipr_1862</name>
</gene>
<evidence type="ECO:0000313" key="2">
    <source>
        <dbReference type="EMBL" id="ADY26994.1"/>
    </source>
</evidence>
<sequence>MPEWLNDWWRLLKLTVLSLAVPVLLWALLVWAGVLH</sequence>
<dbReference type="KEGG" id="dpt:Deipr_1862"/>
<reference evidence="2 3" key="2">
    <citation type="journal article" date="2012" name="Stand. Genomic Sci.">
        <title>Complete genome sequence of the orange-red pigmented, radioresistant Deinococcus proteolyticus type strain (MRP(T)).</title>
        <authorList>
            <person name="Copeland A."/>
            <person name="Zeytun A."/>
            <person name="Yassawong M."/>
            <person name="Nolan M."/>
            <person name="Lucas S."/>
            <person name="Hammon N."/>
            <person name="Deshpande S."/>
            <person name="Cheng J.F."/>
            <person name="Han C."/>
            <person name="Tapia R."/>
            <person name="Goodwin L.A."/>
            <person name="Pitluck S."/>
            <person name="Mavromatis K."/>
            <person name="Liolios K."/>
            <person name="Pagani I."/>
            <person name="Ivanova N."/>
            <person name="Mikhailova N."/>
            <person name="Pati A."/>
            <person name="Chen A."/>
            <person name="Palaniappan K."/>
            <person name="Land M."/>
            <person name="Hauser L."/>
            <person name="Jeffries C.D."/>
            <person name="Brambilla E.M."/>
            <person name="Rohde M."/>
            <person name="Sikorski J."/>
            <person name="Pukall R."/>
            <person name="Goker M."/>
            <person name="Detter J.C."/>
            <person name="Woyke T."/>
            <person name="Bristow J."/>
            <person name="Eisen J.A."/>
            <person name="Markowitz V."/>
            <person name="Hugenholtz P."/>
            <person name="Kyrpides N.C."/>
            <person name="Klenk H.P."/>
            <person name="Lapidus A."/>
        </authorList>
    </citation>
    <scope>NUCLEOTIDE SEQUENCE [LARGE SCALE GENOMIC DNA]</scope>
    <source>
        <strain evidence="3">ATCC 35074 / DSM 20540 / JCM 6276 / NBRC 101906 / NCIMB 13154 / VKM Ac-1939 / CCM 2703 / MRP</strain>
    </source>
</reference>
<dbReference type="STRING" id="693977.Deipr_1862"/>
<keyword evidence="1" id="KW-1133">Transmembrane helix</keyword>
<evidence type="ECO:0000313" key="3">
    <source>
        <dbReference type="Proteomes" id="UP000007718"/>
    </source>
</evidence>
<keyword evidence="1" id="KW-0812">Transmembrane</keyword>
<feature type="transmembrane region" description="Helical" evidence="1">
    <location>
        <begin position="12"/>
        <end position="35"/>
    </location>
</feature>
<proteinExistence type="predicted"/>